<keyword evidence="3 4" id="KW-0501">Molybdenum cofactor biosynthesis</keyword>
<dbReference type="GO" id="GO:1990140">
    <property type="term" value="C:molybdopterin synthase complex"/>
    <property type="evidence" value="ECO:0007669"/>
    <property type="project" value="UniProtKB-UniRule"/>
</dbReference>
<comment type="subcellular location">
    <subcellularLocation>
        <location evidence="4">Cytoplasm</location>
    </subcellularLocation>
</comment>
<evidence type="ECO:0000256" key="1">
    <source>
        <dbReference type="ARBA" id="ARBA00022490"/>
    </source>
</evidence>
<reference evidence="6 7" key="1">
    <citation type="submission" date="2016-10" db="EMBL/GenBank/DDBJ databases">
        <authorList>
            <person name="Varghese N."/>
        </authorList>
    </citation>
    <scope>NUCLEOTIDE SEQUENCE [LARGE SCALE GENOMIC DNA]</scope>
</reference>
<evidence type="ECO:0000256" key="3">
    <source>
        <dbReference type="ARBA" id="ARBA00023150"/>
    </source>
</evidence>
<dbReference type="Proteomes" id="UP000215453">
    <property type="component" value="Chromosome 13"/>
</dbReference>
<comment type="catalytic activity">
    <reaction evidence="4">
        <text>2 [molybdopterin-synthase sulfur-carrier protein]-C-terminal-Gly-aminoethanethioate + cyclic pyranopterin phosphate + H2O = molybdopterin + 2 [molybdopterin-synthase sulfur-carrier protein]-C-terminal Gly-Gly + 2 H(+)</text>
        <dbReference type="Rhea" id="RHEA:26333"/>
        <dbReference type="Rhea" id="RHEA-COMP:12202"/>
        <dbReference type="Rhea" id="RHEA-COMP:19907"/>
        <dbReference type="ChEBI" id="CHEBI:15377"/>
        <dbReference type="ChEBI" id="CHEBI:15378"/>
        <dbReference type="ChEBI" id="CHEBI:58698"/>
        <dbReference type="ChEBI" id="CHEBI:59648"/>
        <dbReference type="ChEBI" id="CHEBI:90778"/>
        <dbReference type="ChEBI" id="CHEBI:232372"/>
        <dbReference type="EC" id="2.8.1.12"/>
    </reaction>
</comment>
<protein>
    <recommendedName>
        <fullName evidence="4">Molybdopterin synthase catalytic subunit</fullName>
        <ecNumber evidence="4">2.8.1.12</ecNumber>
    </recommendedName>
    <alternativeName>
        <fullName evidence="4">Common component for nitrate reductase and xanthine dehydrogenase protein H</fullName>
    </alternativeName>
    <alternativeName>
        <fullName evidence="4">Molybdenum cofactor synthesis protein 2 large subunit</fullName>
    </alternativeName>
    <alternativeName>
        <fullName evidence="4">Molybdenum cofactor synthesis protein 2B</fullName>
        <shortName evidence="4">MOCS2B</shortName>
    </alternativeName>
</protein>
<comment type="similarity">
    <text evidence="4">Belongs to the MoaE family. MOCS2B subfamily.</text>
</comment>
<evidence type="ECO:0000313" key="6">
    <source>
        <dbReference type="EMBL" id="SMY29987.1"/>
    </source>
</evidence>
<accession>A0A1Y6M017</accession>
<evidence type="ECO:0000256" key="4">
    <source>
        <dbReference type="HAMAP-Rule" id="MF_03052"/>
    </source>
</evidence>
<dbReference type="HAMAP" id="MF_03052">
    <property type="entry name" value="MOC2B"/>
    <property type="match status" value="1"/>
</dbReference>
<dbReference type="CDD" id="cd00756">
    <property type="entry name" value="MoaE"/>
    <property type="match status" value="1"/>
</dbReference>
<dbReference type="EC" id="2.8.1.12" evidence="4"/>
<feature type="binding site" evidence="4">
    <location>
        <position position="137"/>
    </location>
    <ligand>
        <name>substrate</name>
    </ligand>
</feature>
<dbReference type="GO" id="GO:0006777">
    <property type="term" value="P:Mo-molybdopterin cofactor biosynthetic process"/>
    <property type="evidence" value="ECO:0007669"/>
    <property type="project" value="UniProtKB-UniRule"/>
</dbReference>
<name>A0A1Y6M017_ZYMTR</name>
<dbReference type="UniPathway" id="UPA00344"/>
<feature type="binding site" evidence="4">
    <location>
        <begin position="144"/>
        <end position="146"/>
    </location>
    <ligand>
        <name>substrate</name>
    </ligand>
</feature>
<feature type="compositionally biased region" description="Basic and acidic residues" evidence="5">
    <location>
        <begin position="194"/>
        <end position="208"/>
    </location>
</feature>
<sequence>MAPPDAPKQQFSGEQSLTEPNIYVSLTYDPLDATAQMARVKSPQAGAVVLFAGTTRSHFSPSRPITHLSYTTYPSLALRTLLRLSSDILTSHSLTSIAITHRLGRVDIGEESILIAVSAPHRREAWRGGEEALERVKGEVEVWKEEWFEDGGVWRANRDGGVGVEVRRGSGSGSGGTKGSGGSGKGSGGSGARKGSDARKKELPEVGIRKRGTGEFSEGGLEF</sequence>
<dbReference type="EMBL" id="LT882688">
    <property type="protein sequence ID" value="SMY29987.1"/>
    <property type="molecule type" value="Genomic_DNA"/>
</dbReference>
<dbReference type="InterPro" id="IPR028888">
    <property type="entry name" value="MOCS2B_euk"/>
</dbReference>
<proteinExistence type="inferred from homology"/>
<evidence type="ECO:0000256" key="5">
    <source>
        <dbReference type="SAM" id="MobiDB-lite"/>
    </source>
</evidence>
<evidence type="ECO:0000313" key="7">
    <source>
        <dbReference type="Proteomes" id="UP000215453"/>
    </source>
</evidence>
<feature type="region of interest" description="Disordered" evidence="5">
    <location>
        <begin position="159"/>
        <end position="223"/>
    </location>
</feature>
<gene>
    <name evidence="4" type="primary">cnxH</name>
    <name evidence="6" type="ORF">ZT1A5_G11437</name>
</gene>
<dbReference type="GO" id="GO:0030366">
    <property type="term" value="F:molybdopterin synthase activity"/>
    <property type="evidence" value="ECO:0007669"/>
    <property type="project" value="UniProtKB-UniRule"/>
</dbReference>
<dbReference type="InterPro" id="IPR003448">
    <property type="entry name" value="Mopterin_biosynth_MoaE"/>
</dbReference>
<keyword evidence="1 4" id="KW-0963">Cytoplasm</keyword>
<dbReference type="Pfam" id="PF02391">
    <property type="entry name" value="MoaE"/>
    <property type="match status" value="1"/>
</dbReference>
<evidence type="ECO:0000256" key="2">
    <source>
        <dbReference type="ARBA" id="ARBA00022679"/>
    </source>
</evidence>
<dbReference type="InterPro" id="IPR036563">
    <property type="entry name" value="MoaE_sf"/>
</dbReference>
<dbReference type="AlphaFoldDB" id="A0A1Y6M017"/>
<dbReference type="SUPFAM" id="SSF54690">
    <property type="entry name" value="Molybdopterin synthase subunit MoaE"/>
    <property type="match status" value="1"/>
</dbReference>
<dbReference type="Gene3D" id="3.90.1170.40">
    <property type="entry name" value="Molybdopterin biosynthesis MoaE subunit"/>
    <property type="match status" value="1"/>
</dbReference>
<comment type="subunit">
    <text evidence="4">Heterotetramer; composed of 2 small (MOCS2A) and 2 large (MOCS2B) subunits.</text>
</comment>
<organism evidence="6 7">
    <name type="scientific">Zymoseptoria tritici ST99CH_1A5</name>
    <dbReference type="NCBI Taxonomy" id="1276529"/>
    <lineage>
        <taxon>Eukaryota</taxon>
        <taxon>Fungi</taxon>
        <taxon>Dikarya</taxon>
        <taxon>Ascomycota</taxon>
        <taxon>Pezizomycotina</taxon>
        <taxon>Dothideomycetes</taxon>
        <taxon>Dothideomycetidae</taxon>
        <taxon>Mycosphaerellales</taxon>
        <taxon>Mycosphaerellaceae</taxon>
        <taxon>Zymoseptoria</taxon>
    </lineage>
</organism>
<comment type="function">
    <text evidence="4">Catalytic subunit of the molybdopterin synthase complex, a complex that catalyzes the conversion of precursor Z into molybdopterin. Acts by mediating the incorporation of 2 sulfur atoms from thiocarboxylated MOCS2A into precursor Z to generate a dithiolene group.</text>
</comment>
<comment type="pathway">
    <text evidence="4">Cofactor biosynthesis; molybdopterin biosynthesis.</text>
</comment>
<keyword evidence="2 4" id="KW-0808">Transferase</keyword>
<feature type="binding site" evidence="4">
    <location>
        <begin position="121"/>
        <end position="122"/>
    </location>
    <ligand>
        <name>substrate</name>
    </ligand>
</feature>
<feature type="compositionally biased region" description="Gly residues" evidence="5">
    <location>
        <begin position="170"/>
        <end position="192"/>
    </location>
</feature>
<dbReference type="PANTHER" id="PTHR23404">
    <property type="entry name" value="MOLYBDOPTERIN SYNTHASE RELATED"/>
    <property type="match status" value="1"/>
</dbReference>